<proteinExistence type="predicted"/>
<reference evidence="3" key="1">
    <citation type="submission" date="2022-08" db="UniProtKB">
        <authorList>
            <consortium name="EnsemblMetazoa"/>
        </authorList>
    </citation>
    <scope>IDENTIFICATION</scope>
    <source>
        <strain evidence="3">EBRO</strain>
    </source>
</reference>
<keyword evidence="2" id="KW-0732">Signal</keyword>
<evidence type="ECO:0000256" key="1">
    <source>
        <dbReference type="SAM" id="MobiDB-lite"/>
    </source>
</evidence>
<evidence type="ECO:0000313" key="3">
    <source>
        <dbReference type="EnsemblMetazoa" id="AATE017525-PA.1"/>
    </source>
</evidence>
<feature type="signal peptide" evidence="2">
    <location>
        <begin position="1"/>
        <end position="21"/>
    </location>
</feature>
<accession>A0A182JG86</accession>
<dbReference type="AlphaFoldDB" id="A0A182JG86"/>
<dbReference type="VEuPathDB" id="VectorBase:AATE017525"/>
<feature type="region of interest" description="Disordered" evidence="1">
    <location>
        <begin position="78"/>
        <end position="117"/>
    </location>
</feature>
<protein>
    <submittedName>
        <fullName evidence="3">Uncharacterized protein</fullName>
    </submittedName>
</protein>
<organism evidence="3">
    <name type="scientific">Anopheles atroparvus</name>
    <name type="common">European mosquito</name>
    <dbReference type="NCBI Taxonomy" id="41427"/>
    <lineage>
        <taxon>Eukaryota</taxon>
        <taxon>Metazoa</taxon>
        <taxon>Ecdysozoa</taxon>
        <taxon>Arthropoda</taxon>
        <taxon>Hexapoda</taxon>
        <taxon>Insecta</taxon>
        <taxon>Pterygota</taxon>
        <taxon>Neoptera</taxon>
        <taxon>Endopterygota</taxon>
        <taxon>Diptera</taxon>
        <taxon>Nematocera</taxon>
        <taxon>Culicoidea</taxon>
        <taxon>Culicidae</taxon>
        <taxon>Anophelinae</taxon>
        <taxon>Anopheles</taxon>
    </lineage>
</organism>
<sequence length="149" mass="16478">MEPQQGLLVLAMVCLVQLTVGSNRERLIGGAVPIGKECGASALLLHSERSSAERGDSGRTRVHLAGGFIDARDDDVAMAHESTPFRRQHRDGKPEPNPAEQRKRQREDVSRLLAPVRGTSGPVHTYIKTDKNANFKWGVRHFVGKKYAR</sequence>
<dbReference type="EnsemblMetazoa" id="AATE017525-RA">
    <property type="protein sequence ID" value="AATE017525-PA.1"/>
    <property type="gene ID" value="AATE017525"/>
</dbReference>
<evidence type="ECO:0000256" key="2">
    <source>
        <dbReference type="SAM" id="SignalP"/>
    </source>
</evidence>
<name>A0A182JG86_ANOAO</name>
<feature type="chain" id="PRO_5043489766" evidence="2">
    <location>
        <begin position="22"/>
        <end position="149"/>
    </location>
</feature>
<feature type="compositionally biased region" description="Basic and acidic residues" evidence="1">
    <location>
        <begin position="100"/>
        <end position="110"/>
    </location>
</feature>